<keyword evidence="3" id="KW-1185">Reference proteome</keyword>
<evidence type="ECO:0000256" key="1">
    <source>
        <dbReference type="SAM" id="MobiDB-lite"/>
    </source>
</evidence>
<organism evidence="2 3">
    <name type="scientific">Phytohabitans rumicis</name>
    <dbReference type="NCBI Taxonomy" id="1076125"/>
    <lineage>
        <taxon>Bacteria</taxon>
        <taxon>Bacillati</taxon>
        <taxon>Actinomycetota</taxon>
        <taxon>Actinomycetes</taxon>
        <taxon>Micromonosporales</taxon>
        <taxon>Micromonosporaceae</taxon>
    </lineage>
</organism>
<name>A0A6V8KQ89_9ACTN</name>
<dbReference type="InterPro" id="IPR029063">
    <property type="entry name" value="SAM-dependent_MTases_sf"/>
</dbReference>
<sequence>MEDQHGASNADAERPSAARVYDYLLGGHHNFAADRELARQLQQAAPELRRIIWATRAFSHRAVRFLTGVGVRQFIDLGAGLPTAGSVHEVARRHAPGTRVVYVENDPVAVAHGEQVLAGDPAAAVIAADLRDYGTVLSHPRARALIDPREPVGVLLVGVLHELPADEPARAIAGYRREMAAGSFLALSQATWAGTPEDAEIKEAFDKGFAPSIEMAFRTRAEVSALFEGFDLVDPGVVHIAQWHPDPAPPEEPTMRPPVYAGVGRLPARPLGS</sequence>
<accession>A0A6V8KQ89</accession>
<dbReference type="PIRSF" id="PIRSF017393">
    <property type="entry name" value="MTase_SAV2177"/>
    <property type="match status" value="1"/>
</dbReference>
<dbReference type="Pfam" id="PF04672">
    <property type="entry name" value="Methyltransf_19"/>
    <property type="match status" value="1"/>
</dbReference>
<dbReference type="SUPFAM" id="SSF53335">
    <property type="entry name" value="S-adenosyl-L-methionine-dependent methyltransferases"/>
    <property type="match status" value="1"/>
</dbReference>
<evidence type="ECO:0008006" key="4">
    <source>
        <dbReference type="Google" id="ProtNLM"/>
    </source>
</evidence>
<reference evidence="2 3" key="1">
    <citation type="submission" date="2020-03" db="EMBL/GenBank/DDBJ databases">
        <title>Whole genome shotgun sequence of Phytohabitans rumicis NBRC 108638.</title>
        <authorList>
            <person name="Komaki H."/>
            <person name="Tamura T."/>
        </authorList>
    </citation>
    <scope>NUCLEOTIDE SEQUENCE [LARGE SCALE GENOMIC DNA]</scope>
    <source>
        <strain evidence="2 3">NBRC 108638</strain>
    </source>
</reference>
<evidence type="ECO:0000313" key="3">
    <source>
        <dbReference type="Proteomes" id="UP000482960"/>
    </source>
</evidence>
<evidence type="ECO:0000313" key="2">
    <source>
        <dbReference type="EMBL" id="GFJ87353.1"/>
    </source>
</evidence>
<dbReference type="Gene3D" id="3.40.50.150">
    <property type="entry name" value="Vaccinia Virus protein VP39"/>
    <property type="match status" value="1"/>
</dbReference>
<protein>
    <recommendedName>
        <fullName evidence="4">S-adenosyl methyltransferase</fullName>
    </recommendedName>
</protein>
<gene>
    <name evidence="2" type="ORF">Prum_009950</name>
</gene>
<comment type="caution">
    <text evidence="2">The sequence shown here is derived from an EMBL/GenBank/DDBJ whole genome shotgun (WGS) entry which is preliminary data.</text>
</comment>
<dbReference type="AlphaFoldDB" id="A0A6V8KQ89"/>
<dbReference type="EMBL" id="BLPG01000001">
    <property type="protein sequence ID" value="GFJ87353.1"/>
    <property type="molecule type" value="Genomic_DNA"/>
</dbReference>
<dbReference type="RefSeq" id="WP_173074277.1">
    <property type="nucleotide sequence ID" value="NZ_BAABJB010000076.1"/>
</dbReference>
<feature type="region of interest" description="Disordered" evidence="1">
    <location>
        <begin position="246"/>
        <end position="273"/>
    </location>
</feature>
<dbReference type="InterPro" id="IPR006764">
    <property type="entry name" value="SAM_dep_MeTrfase_SAV2177_type"/>
</dbReference>
<dbReference type="Proteomes" id="UP000482960">
    <property type="component" value="Unassembled WGS sequence"/>
</dbReference>
<proteinExistence type="predicted"/>
<reference evidence="2 3" key="2">
    <citation type="submission" date="2020-03" db="EMBL/GenBank/DDBJ databases">
        <authorList>
            <person name="Ichikawa N."/>
            <person name="Kimura A."/>
            <person name="Kitahashi Y."/>
            <person name="Uohara A."/>
        </authorList>
    </citation>
    <scope>NUCLEOTIDE SEQUENCE [LARGE SCALE GENOMIC DNA]</scope>
    <source>
        <strain evidence="2 3">NBRC 108638</strain>
    </source>
</reference>
<feature type="compositionally biased region" description="Pro residues" evidence="1">
    <location>
        <begin position="246"/>
        <end position="256"/>
    </location>
</feature>